<dbReference type="GO" id="GO:0006355">
    <property type="term" value="P:regulation of DNA-templated transcription"/>
    <property type="evidence" value="ECO:0007669"/>
    <property type="project" value="UniProtKB-ARBA"/>
</dbReference>
<evidence type="ECO:0000256" key="2">
    <source>
        <dbReference type="PROSITE-ProRule" id="PRU00335"/>
    </source>
</evidence>
<dbReference type="Proteomes" id="UP000051790">
    <property type="component" value="Unassembled WGS sequence"/>
</dbReference>
<dbReference type="Gene3D" id="1.10.357.10">
    <property type="entry name" value="Tetracycline Repressor, domain 2"/>
    <property type="match status" value="1"/>
</dbReference>
<evidence type="ECO:0000259" key="3">
    <source>
        <dbReference type="PROSITE" id="PS50977"/>
    </source>
</evidence>
<evidence type="ECO:0000313" key="4">
    <source>
        <dbReference type="EMBL" id="KRL43563.1"/>
    </source>
</evidence>
<dbReference type="InterPro" id="IPR001647">
    <property type="entry name" value="HTH_TetR"/>
</dbReference>
<dbReference type="SUPFAM" id="SSF46689">
    <property type="entry name" value="Homeodomain-like"/>
    <property type="match status" value="1"/>
</dbReference>
<proteinExistence type="predicted"/>
<dbReference type="EMBL" id="AZEU01000188">
    <property type="protein sequence ID" value="KRL43563.1"/>
    <property type="molecule type" value="Genomic_DNA"/>
</dbReference>
<gene>
    <name evidence="4" type="ORF">FD01_GL001593</name>
</gene>
<organism evidence="4 5">
    <name type="scientific">Lacticaseibacillus manihotivorans DSM 13343 = JCM 12514</name>
    <dbReference type="NCBI Taxonomy" id="1423769"/>
    <lineage>
        <taxon>Bacteria</taxon>
        <taxon>Bacillati</taxon>
        <taxon>Bacillota</taxon>
        <taxon>Bacilli</taxon>
        <taxon>Lactobacillales</taxon>
        <taxon>Lactobacillaceae</taxon>
        <taxon>Lacticaseibacillus</taxon>
    </lineage>
</organism>
<protein>
    <submittedName>
        <fullName evidence="4">Transcription regulator</fullName>
    </submittedName>
</protein>
<keyword evidence="5" id="KW-1185">Reference proteome</keyword>
<keyword evidence="1 2" id="KW-0238">DNA-binding</keyword>
<dbReference type="InterPro" id="IPR009057">
    <property type="entry name" value="Homeodomain-like_sf"/>
</dbReference>
<dbReference type="InterPro" id="IPR050109">
    <property type="entry name" value="HTH-type_TetR-like_transc_reg"/>
</dbReference>
<dbReference type="OrthoDB" id="9809994at2"/>
<comment type="caution">
    <text evidence="4">The sequence shown here is derived from an EMBL/GenBank/DDBJ whole genome shotgun (WGS) entry which is preliminary data.</text>
</comment>
<sequence>MRTKDETKETKILDATAAIILKDGAAGVSTVKVAKRVGISQSNVYLYFKNKDALLLSVYHREMARIQATGDLQAAADESLAIEVRLKAYISAIYHYAMAHPDSLTLIQQIKFLFGQYDSNPFLHGETTQNLITDLYAQAQQKGVLKNAPISVLMSMVFSVIHTHSMNVQRQIYAADQYSFEEIFAVIWQGIHA</sequence>
<dbReference type="Pfam" id="PF00440">
    <property type="entry name" value="TetR_N"/>
    <property type="match status" value="1"/>
</dbReference>
<dbReference type="PANTHER" id="PTHR30055">
    <property type="entry name" value="HTH-TYPE TRANSCRIPTIONAL REGULATOR RUTR"/>
    <property type="match status" value="1"/>
</dbReference>
<dbReference type="PRINTS" id="PR00455">
    <property type="entry name" value="HTHTETR"/>
</dbReference>
<dbReference type="RefSeq" id="WP_056964231.1">
    <property type="nucleotide sequence ID" value="NZ_AZEU01000188.1"/>
</dbReference>
<dbReference type="PROSITE" id="PS50977">
    <property type="entry name" value="HTH_TETR_2"/>
    <property type="match status" value="1"/>
</dbReference>
<evidence type="ECO:0000256" key="1">
    <source>
        <dbReference type="ARBA" id="ARBA00023125"/>
    </source>
</evidence>
<feature type="DNA-binding region" description="H-T-H motif" evidence="2">
    <location>
        <begin position="29"/>
        <end position="48"/>
    </location>
</feature>
<dbReference type="PATRIC" id="fig|1423769.4.peg.1706"/>
<dbReference type="AlphaFoldDB" id="A0A0R1QQX9"/>
<feature type="domain" description="HTH tetR-type" evidence="3">
    <location>
        <begin position="6"/>
        <end position="66"/>
    </location>
</feature>
<evidence type="ECO:0000313" key="5">
    <source>
        <dbReference type="Proteomes" id="UP000051790"/>
    </source>
</evidence>
<accession>A0A0R1QQX9</accession>
<dbReference type="GO" id="GO:0003677">
    <property type="term" value="F:DNA binding"/>
    <property type="evidence" value="ECO:0007669"/>
    <property type="project" value="UniProtKB-UniRule"/>
</dbReference>
<name>A0A0R1QQX9_9LACO</name>
<reference evidence="4 5" key="1">
    <citation type="journal article" date="2015" name="Genome Announc.">
        <title>Expanding the biotechnology potential of lactobacilli through comparative genomics of 213 strains and associated genera.</title>
        <authorList>
            <person name="Sun Z."/>
            <person name="Harris H.M."/>
            <person name="McCann A."/>
            <person name="Guo C."/>
            <person name="Argimon S."/>
            <person name="Zhang W."/>
            <person name="Yang X."/>
            <person name="Jeffery I.B."/>
            <person name="Cooney J.C."/>
            <person name="Kagawa T.F."/>
            <person name="Liu W."/>
            <person name="Song Y."/>
            <person name="Salvetti E."/>
            <person name="Wrobel A."/>
            <person name="Rasinkangas P."/>
            <person name="Parkhill J."/>
            <person name="Rea M.C."/>
            <person name="O'Sullivan O."/>
            <person name="Ritari J."/>
            <person name="Douillard F.P."/>
            <person name="Paul Ross R."/>
            <person name="Yang R."/>
            <person name="Briner A.E."/>
            <person name="Felis G.E."/>
            <person name="de Vos W.M."/>
            <person name="Barrangou R."/>
            <person name="Klaenhammer T.R."/>
            <person name="Caufield P.W."/>
            <person name="Cui Y."/>
            <person name="Zhang H."/>
            <person name="O'Toole P.W."/>
        </authorList>
    </citation>
    <scope>NUCLEOTIDE SEQUENCE [LARGE SCALE GENOMIC DNA]</scope>
    <source>
        <strain evidence="4 5">DSM 13343</strain>
    </source>
</reference>
<dbReference type="PANTHER" id="PTHR30055:SF222">
    <property type="entry name" value="REGULATORY PROTEIN"/>
    <property type="match status" value="1"/>
</dbReference>